<keyword evidence="1" id="KW-0812">Transmembrane</keyword>
<proteinExistence type="predicted"/>
<feature type="transmembrane region" description="Helical" evidence="1">
    <location>
        <begin position="21"/>
        <end position="38"/>
    </location>
</feature>
<protein>
    <recommendedName>
        <fullName evidence="4">MFS transporter</fullName>
    </recommendedName>
</protein>
<feature type="transmembrane region" description="Helical" evidence="1">
    <location>
        <begin position="103"/>
        <end position="124"/>
    </location>
</feature>
<feature type="transmembrane region" description="Helical" evidence="1">
    <location>
        <begin position="70"/>
        <end position="91"/>
    </location>
</feature>
<dbReference type="EMBL" id="BSNE01000002">
    <property type="protein sequence ID" value="GLQ01904.1"/>
    <property type="molecule type" value="Genomic_DNA"/>
</dbReference>
<gene>
    <name evidence="2" type="ORF">GCM10007914_07850</name>
</gene>
<feature type="transmembrane region" description="Helical" evidence="1">
    <location>
        <begin position="44"/>
        <end position="63"/>
    </location>
</feature>
<reference evidence="2" key="1">
    <citation type="journal article" date="2014" name="Int. J. Syst. Evol. Microbiol.">
        <title>Complete genome sequence of Corynebacterium casei LMG S-19264T (=DSM 44701T), isolated from a smear-ripened cheese.</title>
        <authorList>
            <consortium name="US DOE Joint Genome Institute (JGI-PGF)"/>
            <person name="Walter F."/>
            <person name="Albersmeier A."/>
            <person name="Kalinowski J."/>
            <person name="Ruckert C."/>
        </authorList>
    </citation>
    <scope>NUCLEOTIDE SEQUENCE</scope>
    <source>
        <strain evidence="2">NBRC 103034</strain>
    </source>
</reference>
<keyword evidence="1" id="KW-0472">Membrane</keyword>
<dbReference type="Proteomes" id="UP001161408">
    <property type="component" value="Unassembled WGS sequence"/>
</dbReference>
<comment type="caution">
    <text evidence="2">The sequence shown here is derived from an EMBL/GenBank/DDBJ whole genome shotgun (WGS) entry which is preliminary data.</text>
</comment>
<dbReference type="AlphaFoldDB" id="A0AA37S0C9"/>
<keyword evidence="1" id="KW-1133">Transmembrane helix</keyword>
<evidence type="ECO:0000313" key="2">
    <source>
        <dbReference type="EMBL" id="GLQ01904.1"/>
    </source>
</evidence>
<dbReference type="InterPro" id="IPR016870">
    <property type="entry name" value="UCP028137"/>
</dbReference>
<organism evidence="2 3">
    <name type="scientific">Pseudoalteromonas tetraodonis GFC</name>
    <dbReference type="NCBI Taxonomy" id="1315271"/>
    <lineage>
        <taxon>Bacteria</taxon>
        <taxon>Pseudomonadati</taxon>
        <taxon>Pseudomonadota</taxon>
        <taxon>Gammaproteobacteria</taxon>
        <taxon>Alteromonadales</taxon>
        <taxon>Pseudoalteromonadaceae</taxon>
        <taxon>Pseudoalteromonas</taxon>
    </lineage>
</organism>
<evidence type="ECO:0000313" key="3">
    <source>
        <dbReference type="Proteomes" id="UP001161408"/>
    </source>
</evidence>
<evidence type="ECO:0008006" key="4">
    <source>
        <dbReference type="Google" id="ProtNLM"/>
    </source>
</evidence>
<reference evidence="2" key="2">
    <citation type="submission" date="2023-01" db="EMBL/GenBank/DDBJ databases">
        <title>Draft genome sequence of Pseudoalteromonas tetraodonis strain NBRC 103034.</title>
        <authorList>
            <person name="Sun Q."/>
            <person name="Mori K."/>
        </authorList>
    </citation>
    <scope>NUCLEOTIDE SEQUENCE</scope>
    <source>
        <strain evidence="2">NBRC 103034</strain>
    </source>
</reference>
<feature type="transmembrane region" description="Helical" evidence="1">
    <location>
        <begin position="201"/>
        <end position="222"/>
    </location>
</feature>
<accession>A0AA37S0C9</accession>
<sequence length="240" mass="26489">MELKMTSNNQATNKRKKNNPLIEIVFNIIIPSVILMKFSGPEYLGSVTGLIVALIFPISYGIYDFIKAGSLNFISLLGFLSTLLTGGIALFELNVEWLAIKEAAIPAIIGFTVLMSGFFGKPLLAKLLLNSLLFKLDTIYDALDARGNTQSFKQKITNANYLLALTFVFSSTMNYILAKWIVTSPAGSVEFNEQLGEMTLLSYPVIAIPSMLMLIGIFVYVIKVLTKLTGMKFEDMVNAE</sequence>
<feature type="transmembrane region" description="Helical" evidence="1">
    <location>
        <begin position="161"/>
        <end position="181"/>
    </location>
</feature>
<dbReference type="PIRSF" id="PIRSF028137">
    <property type="entry name" value="UCP028137"/>
    <property type="match status" value="1"/>
</dbReference>
<keyword evidence="3" id="KW-1185">Reference proteome</keyword>
<evidence type="ECO:0000256" key="1">
    <source>
        <dbReference type="SAM" id="Phobius"/>
    </source>
</evidence>
<name>A0AA37S0C9_9GAMM</name>
<dbReference type="NCBIfam" id="NF041646">
    <property type="entry name" value="VC0807_fam"/>
    <property type="match status" value="1"/>
</dbReference>